<protein>
    <submittedName>
        <fullName evidence="1">Uncharacterized protein</fullName>
    </submittedName>
</protein>
<dbReference type="Proteomes" id="UP001057402">
    <property type="component" value="Chromosome 6"/>
</dbReference>
<comment type="caution">
    <text evidence="1">The sequence shown here is derived from an EMBL/GenBank/DDBJ whole genome shotgun (WGS) entry which is preliminary data.</text>
</comment>
<evidence type="ECO:0000313" key="1">
    <source>
        <dbReference type="EMBL" id="KAI4365014.1"/>
    </source>
</evidence>
<keyword evidence="2" id="KW-1185">Reference proteome</keyword>
<sequence length="139" mass="14973">MTRLPSSVWAAISFGEVASKGKPTIKRAKSSSENALDKETQLLLAKAETKKIKQILVSAESTMAKALGASTRPRGRGEGLESRLREMTIEIEAAQEDTKRVCTSDTGLAKAITNELGDAMRTLQMAADEESSEERESSA</sequence>
<proteinExistence type="predicted"/>
<reference evidence="2" key="1">
    <citation type="journal article" date="2023" name="Front. Plant Sci.">
        <title>Chromosomal-level genome assembly of Melastoma candidum provides insights into trichome evolution.</title>
        <authorList>
            <person name="Zhong Y."/>
            <person name="Wu W."/>
            <person name="Sun C."/>
            <person name="Zou P."/>
            <person name="Liu Y."/>
            <person name="Dai S."/>
            <person name="Zhou R."/>
        </authorList>
    </citation>
    <scope>NUCLEOTIDE SEQUENCE [LARGE SCALE GENOMIC DNA]</scope>
</reference>
<evidence type="ECO:0000313" key="2">
    <source>
        <dbReference type="Proteomes" id="UP001057402"/>
    </source>
</evidence>
<gene>
    <name evidence="1" type="ORF">MLD38_021037</name>
</gene>
<organism evidence="1 2">
    <name type="scientific">Melastoma candidum</name>
    <dbReference type="NCBI Taxonomy" id="119954"/>
    <lineage>
        <taxon>Eukaryota</taxon>
        <taxon>Viridiplantae</taxon>
        <taxon>Streptophyta</taxon>
        <taxon>Embryophyta</taxon>
        <taxon>Tracheophyta</taxon>
        <taxon>Spermatophyta</taxon>
        <taxon>Magnoliopsida</taxon>
        <taxon>eudicotyledons</taxon>
        <taxon>Gunneridae</taxon>
        <taxon>Pentapetalae</taxon>
        <taxon>rosids</taxon>
        <taxon>malvids</taxon>
        <taxon>Myrtales</taxon>
        <taxon>Melastomataceae</taxon>
        <taxon>Melastomatoideae</taxon>
        <taxon>Melastomateae</taxon>
        <taxon>Melastoma</taxon>
    </lineage>
</organism>
<accession>A0ACB9QIP3</accession>
<dbReference type="EMBL" id="CM042885">
    <property type="protein sequence ID" value="KAI4365014.1"/>
    <property type="molecule type" value="Genomic_DNA"/>
</dbReference>
<name>A0ACB9QIP3_9MYRT</name>